<dbReference type="STRING" id="714943.Mucpa_0051"/>
<dbReference type="InterPro" id="IPR006070">
    <property type="entry name" value="Sua5-like_dom"/>
</dbReference>
<keyword evidence="3" id="KW-1185">Reference proteome</keyword>
<dbReference type="Pfam" id="PF01300">
    <property type="entry name" value="Sua5_yciO_yrdC"/>
    <property type="match status" value="1"/>
</dbReference>
<evidence type="ECO:0000313" key="3">
    <source>
        <dbReference type="Proteomes" id="UP000002774"/>
    </source>
</evidence>
<evidence type="ECO:0000313" key="2">
    <source>
        <dbReference type="EMBL" id="EHQ24255.1"/>
    </source>
</evidence>
<gene>
    <name evidence="2" type="ORF">Mucpa_0051</name>
</gene>
<dbReference type="EMBL" id="CM001403">
    <property type="protein sequence ID" value="EHQ24255.1"/>
    <property type="molecule type" value="Genomic_DNA"/>
</dbReference>
<dbReference type="PROSITE" id="PS51163">
    <property type="entry name" value="YRDC"/>
    <property type="match status" value="1"/>
</dbReference>
<dbReference type="AlphaFoldDB" id="H1YCR8"/>
<dbReference type="NCBIfam" id="TIGR00057">
    <property type="entry name" value="L-threonylcarbamoyladenylate synthase"/>
    <property type="match status" value="1"/>
</dbReference>
<evidence type="ECO:0000259" key="1">
    <source>
        <dbReference type="PROSITE" id="PS51163"/>
    </source>
</evidence>
<dbReference type="RefSeq" id="WP_008503782.1">
    <property type="nucleotide sequence ID" value="NZ_CM001403.1"/>
</dbReference>
<sequence>MLIKIYPENPNEKSIDQVVQILKRGGLIIYPTDTVYGLGCDITNPKAIDAICKIRHIKPEKANFSFICYDLSHISDYIKPIDNATYRVLKKALPGPFTFIFNANSHVPKLLSSNKKTVGIRVPDNNIAREIVKALGNPILSSSIRDEDEIIEYSTDPELIHEKYEGLVDLVIDGGYGDNVPSTVVDCTTGDFEIIREGKGDLELYL</sequence>
<dbReference type="InterPro" id="IPR017945">
    <property type="entry name" value="DHBP_synth_RibB-like_a/b_dom"/>
</dbReference>
<organism evidence="2 3">
    <name type="scientific">Mucilaginibacter paludis DSM 18603</name>
    <dbReference type="NCBI Taxonomy" id="714943"/>
    <lineage>
        <taxon>Bacteria</taxon>
        <taxon>Pseudomonadati</taxon>
        <taxon>Bacteroidota</taxon>
        <taxon>Sphingobacteriia</taxon>
        <taxon>Sphingobacteriales</taxon>
        <taxon>Sphingobacteriaceae</taxon>
        <taxon>Mucilaginibacter</taxon>
    </lineage>
</organism>
<feature type="domain" description="YrdC-like" evidence="1">
    <location>
        <begin position="12"/>
        <end position="200"/>
    </location>
</feature>
<accession>H1YCR8</accession>
<dbReference type="PANTHER" id="PTHR42828:SF3">
    <property type="entry name" value="THREONYLCARBAMOYL-AMP SYNTHASE"/>
    <property type="match status" value="1"/>
</dbReference>
<dbReference type="GO" id="GO:0003725">
    <property type="term" value="F:double-stranded RNA binding"/>
    <property type="evidence" value="ECO:0007669"/>
    <property type="project" value="InterPro"/>
</dbReference>
<proteinExistence type="predicted"/>
<name>H1YCR8_9SPHI</name>
<dbReference type="Gene3D" id="3.90.870.10">
    <property type="entry name" value="DHBP synthase"/>
    <property type="match status" value="1"/>
</dbReference>
<dbReference type="SUPFAM" id="SSF55821">
    <property type="entry name" value="YrdC/RibB"/>
    <property type="match status" value="1"/>
</dbReference>
<dbReference type="Proteomes" id="UP000002774">
    <property type="component" value="Chromosome"/>
</dbReference>
<protein>
    <submittedName>
        <fullName evidence="2">Sua5/YciO/YrdC/YwlC family protein</fullName>
    </submittedName>
</protein>
<reference evidence="2" key="1">
    <citation type="submission" date="2011-09" db="EMBL/GenBank/DDBJ databases">
        <title>The permanent draft genome of Mucilaginibacter paludis DSM 18603.</title>
        <authorList>
            <consortium name="US DOE Joint Genome Institute (JGI-PGF)"/>
            <person name="Lucas S."/>
            <person name="Han J."/>
            <person name="Lapidus A."/>
            <person name="Bruce D."/>
            <person name="Goodwin L."/>
            <person name="Pitluck S."/>
            <person name="Peters L."/>
            <person name="Kyrpides N."/>
            <person name="Mavromatis K."/>
            <person name="Ivanova N."/>
            <person name="Mikhailova N."/>
            <person name="Held B."/>
            <person name="Detter J.C."/>
            <person name="Tapia R."/>
            <person name="Han C."/>
            <person name="Land M."/>
            <person name="Hauser L."/>
            <person name="Markowitz V."/>
            <person name="Cheng J.-F."/>
            <person name="Hugenholtz P."/>
            <person name="Woyke T."/>
            <person name="Wu D."/>
            <person name="Tindall B."/>
            <person name="Brambilla E."/>
            <person name="Klenk H.-P."/>
            <person name="Eisen J.A."/>
        </authorList>
    </citation>
    <scope>NUCLEOTIDE SEQUENCE [LARGE SCALE GENOMIC DNA]</scope>
    <source>
        <strain evidence="2">DSM 18603</strain>
    </source>
</reference>
<dbReference type="OrthoDB" id="9814580at2"/>
<dbReference type="eggNOG" id="COG0009">
    <property type="taxonomic scope" value="Bacteria"/>
</dbReference>
<dbReference type="PANTHER" id="PTHR42828">
    <property type="entry name" value="DHBP SYNTHASE RIBB-LIKE ALPHA/BETA DOMAIN-CONTAINING PROTEIN"/>
    <property type="match status" value="1"/>
</dbReference>
<dbReference type="HOGENOM" id="CLU_031397_3_0_10"/>
<dbReference type="InterPro" id="IPR052532">
    <property type="entry name" value="SUA5_domain"/>
</dbReference>